<keyword evidence="5" id="KW-0539">Nucleus</keyword>
<comment type="caution">
    <text evidence="7">The sequence shown here is derived from an EMBL/GenBank/DDBJ whole genome shotgun (WGS) entry which is preliminary data.</text>
</comment>
<dbReference type="PANTHER" id="PTHR31920">
    <property type="entry name" value="B3 DOMAIN-CONTAINING"/>
    <property type="match status" value="1"/>
</dbReference>
<proteinExistence type="predicted"/>
<keyword evidence="8" id="KW-1185">Reference proteome</keyword>
<dbReference type="SUPFAM" id="SSF101936">
    <property type="entry name" value="DNA-binding pseudobarrel domain"/>
    <property type="match status" value="2"/>
</dbReference>
<dbReference type="GO" id="GO:0005634">
    <property type="term" value="C:nucleus"/>
    <property type="evidence" value="ECO:0007669"/>
    <property type="project" value="UniProtKB-SubCell"/>
</dbReference>
<protein>
    <recommendedName>
        <fullName evidence="6">TF-B3 domain-containing protein</fullName>
    </recommendedName>
</protein>
<organism evidence="7 8">
    <name type="scientific">Stephania yunnanensis</name>
    <dbReference type="NCBI Taxonomy" id="152371"/>
    <lineage>
        <taxon>Eukaryota</taxon>
        <taxon>Viridiplantae</taxon>
        <taxon>Streptophyta</taxon>
        <taxon>Embryophyta</taxon>
        <taxon>Tracheophyta</taxon>
        <taxon>Spermatophyta</taxon>
        <taxon>Magnoliopsida</taxon>
        <taxon>Ranunculales</taxon>
        <taxon>Menispermaceae</taxon>
        <taxon>Menispermoideae</taxon>
        <taxon>Cissampelideae</taxon>
        <taxon>Stephania</taxon>
    </lineage>
</organism>
<dbReference type="CDD" id="cd10017">
    <property type="entry name" value="B3_DNA"/>
    <property type="match status" value="2"/>
</dbReference>
<dbReference type="InterPro" id="IPR015300">
    <property type="entry name" value="DNA-bd_pseudobarrel_sf"/>
</dbReference>
<evidence type="ECO:0000313" key="7">
    <source>
        <dbReference type="EMBL" id="KAK9106392.1"/>
    </source>
</evidence>
<keyword evidence="2" id="KW-0805">Transcription regulation</keyword>
<evidence type="ECO:0000256" key="5">
    <source>
        <dbReference type="ARBA" id="ARBA00023242"/>
    </source>
</evidence>
<sequence>MADRPSFFKIMHSAVVRERKLVSLVKKFVNKFGQNISDTSVLNVRNGTAWNIELKKVDGAIWFQNGLLDFLEYHSIRAGHFLVFQYDGLLSDGKSQFNVLIFDVCGVEVGHRCICNNCEEQSNGRTCREPNGGVGENSANVQSFSPSEAVNSWQSDVAVKDAISFESKNPYFISVMKSSYVNHNFMNMPVDFVRKHLSGGLPNIKLQVPDGRSWEVGCSSYMTQIRISKGWTAFMRGVNLQKGDTCVFELIDAAVDLVMEVHIFPATNKLEKL</sequence>
<dbReference type="SMART" id="SM01019">
    <property type="entry name" value="B3"/>
    <property type="match status" value="2"/>
</dbReference>
<comment type="subcellular location">
    <subcellularLocation>
        <location evidence="1">Nucleus</location>
    </subcellularLocation>
</comment>
<evidence type="ECO:0000256" key="1">
    <source>
        <dbReference type="ARBA" id="ARBA00004123"/>
    </source>
</evidence>
<keyword evidence="3" id="KW-0238">DNA-binding</keyword>
<evidence type="ECO:0000313" key="8">
    <source>
        <dbReference type="Proteomes" id="UP001420932"/>
    </source>
</evidence>
<gene>
    <name evidence="7" type="ORF">Syun_022403</name>
</gene>
<evidence type="ECO:0000256" key="2">
    <source>
        <dbReference type="ARBA" id="ARBA00023015"/>
    </source>
</evidence>
<accession>A0AAP0I1H9</accession>
<evidence type="ECO:0000256" key="4">
    <source>
        <dbReference type="ARBA" id="ARBA00023163"/>
    </source>
</evidence>
<dbReference type="PANTHER" id="PTHR31920:SF37">
    <property type="entry name" value="B3 DOMAIN-CONTAINING TRANSCRIPTION FACTOR VRN1"/>
    <property type="match status" value="1"/>
</dbReference>
<dbReference type="Gene3D" id="2.40.330.10">
    <property type="entry name" value="DNA-binding pseudobarrel domain"/>
    <property type="match status" value="2"/>
</dbReference>
<dbReference type="GO" id="GO:0003677">
    <property type="term" value="F:DNA binding"/>
    <property type="evidence" value="ECO:0007669"/>
    <property type="project" value="UniProtKB-KW"/>
</dbReference>
<feature type="domain" description="TF-B3" evidence="6">
    <location>
        <begin position="171"/>
        <end position="267"/>
    </location>
</feature>
<evidence type="ECO:0000259" key="6">
    <source>
        <dbReference type="PROSITE" id="PS50863"/>
    </source>
</evidence>
<keyword evidence="4" id="KW-0804">Transcription</keyword>
<evidence type="ECO:0000256" key="3">
    <source>
        <dbReference type="ARBA" id="ARBA00023125"/>
    </source>
</evidence>
<reference evidence="7 8" key="1">
    <citation type="submission" date="2024-01" db="EMBL/GenBank/DDBJ databases">
        <title>Genome assemblies of Stephania.</title>
        <authorList>
            <person name="Yang L."/>
        </authorList>
    </citation>
    <scope>NUCLEOTIDE SEQUENCE [LARGE SCALE GENOMIC DNA]</scope>
    <source>
        <strain evidence="7">YNDBR</strain>
        <tissue evidence="7">Leaf</tissue>
    </source>
</reference>
<dbReference type="Pfam" id="PF02362">
    <property type="entry name" value="B3"/>
    <property type="match status" value="2"/>
</dbReference>
<dbReference type="PROSITE" id="PS50863">
    <property type="entry name" value="B3"/>
    <property type="match status" value="2"/>
</dbReference>
<dbReference type="InterPro" id="IPR003340">
    <property type="entry name" value="B3_DNA-bd"/>
</dbReference>
<name>A0AAP0I1H9_9MAGN</name>
<dbReference type="AlphaFoldDB" id="A0AAP0I1H9"/>
<dbReference type="EMBL" id="JBBNAF010000010">
    <property type="protein sequence ID" value="KAK9106392.1"/>
    <property type="molecule type" value="Genomic_DNA"/>
</dbReference>
<feature type="domain" description="TF-B3" evidence="6">
    <location>
        <begin position="7"/>
        <end position="105"/>
    </location>
</feature>
<dbReference type="Proteomes" id="UP001420932">
    <property type="component" value="Unassembled WGS sequence"/>
</dbReference>
<dbReference type="InterPro" id="IPR050655">
    <property type="entry name" value="Plant_B3_domain"/>
</dbReference>